<protein>
    <recommendedName>
        <fullName evidence="3">Right handed beta helix domain-containing protein</fullName>
    </recommendedName>
</protein>
<evidence type="ECO:0000313" key="1">
    <source>
        <dbReference type="EMBL" id="KAK8891614.1"/>
    </source>
</evidence>
<dbReference type="Proteomes" id="UP001470230">
    <property type="component" value="Unassembled WGS sequence"/>
</dbReference>
<keyword evidence="2" id="KW-1185">Reference proteome</keyword>
<proteinExistence type="predicted"/>
<dbReference type="EMBL" id="JAPFFF010000004">
    <property type="protein sequence ID" value="KAK8891614.1"/>
    <property type="molecule type" value="Genomic_DNA"/>
</dbReference>
<dbReference type="InterPro" id="IPR011050">
    <property type="entry name" value="Pectin_lyase_fold/virulence"/>
</dbReference>
<evidence type="ECO:0000313" key="2">
    <source>
        <dbReference type="Proteomes" id="UP001470230"/>
    </source>
</evidence>
<evidence type="ECO:0008006" key="3">
    <source>
        <dbReference type="Google" id="ProtNLM"/>
    </source>
</evidence>
<organism evidence="1 2">
    <name type="scientific">Tritrichomonas musculus</name>
    <dbReference type="NCBI Taxonomy" id="1915356"/>
    <lineage>
        <taxon>Eukaryota</taxon>
        <taxon>Metamonada</taxon>
        <taxon>Parabasalia</taxon>
        <taxon>Tritrichomonadida</taxon>
        <taxon>Tritrichomonadidae</taxon>
        <taxon>Tritrichomonas</taxon>
    </lineage>
</organism>
<accession>A0ABR2KKG4</accession>
<sequence length="290" mass="31958">MKSQSVLKFINNEINIANSNSEAKSVYAFSFQNINSGTMTFENNCITPNKEYLSDNSEHIEKKEESFTKCTNENPEETTESIDNSEVISTIESTSETRPTDEFECSQTPENSYQISEQNTDSIPDNANAYAGKVYSLFAYKCTFRECNAEFGGGGAIRISINSATAATKNSTIYHCTFEKCTCLFGGAISILCNNINCYFEISKCIFKENKATDPDSGKAGAIHFNSICGKIDECAFINNIGINGIDICYENPSPGTQTNGRGLTIQSNIFSKTEESSSNSCIIRLVWNK</sequence>
<gene>
    <name evidence="1" type="ORF">M9Y10_028828</name>
</gene>
<name>A0ABR2KKG4_9EUKA</name>
<reference evidence="1 2" key="1">
    <citation type="submission" date="2024-04" db="EMBL/GenBank/DDBJ databases">
        <title>Tritrichomonas musculus Genome.</title>
        <authorList>
            <person name="Alves-Ferreira E."/>
            <person name="Grigg M."/>
            <person name="Lorenzi H."/>
            <person name="Galac M."/>
        </authorList>
    </citation>
    <scope>NUCLEOTIDE SEQUENCE [LARGE SCALE GENOMIC DNA]</scope>
    <source>
        <strain evidence="1 2">EAF2021</strain>
    </source>
</reference>
<comment type="caution">
    <text evidence="1">The sequence shown here is derived from an EMBL/GenBank/DDBJ whole genome shotgun (WGS) entry which is preliminary data.</text>
</comment>
<dbReference type="SUPFAM" id="SSF51126">
    <property type="entry name" value="Pectin lyase-like"/>
    <property type="match status" value="1"/>
</dbReference>